<comment type="caution">
    <text evidence="9">The sequence shown here is derived from an EMBL/GenBank/DDBJ whole genome shotgun (WGS) entry which is preliminary data.</text>
</comment>
<accession>A0ABP8FUK9</accession>
<evidence type="ECO:0000256" key="8">
    <source>
        <dbReference type="SAM" id="SignalP"/>
    </source>
</evidence>
<evidence type="ECO:0000256" key="5">
    <source>
        <dbReference type="ARBA" id="ARBA00022692"/>
    </source>
</evidence>
<feature type="signal peptide" evidence="8">
    <location>
        <begin position="1"/>
        <end position="21"/>
    </location>
</feature>
<dbReference type="Proteomes" id="UP001500582">
    <property type="component" value="Unassembled WGS sequence"/>
</dbReference>
<evidence type="ECO:0000256" key="3">
    <source>
        <dbReference type="ARBA" id="ARBA00022448"/>
    </source>
</evidence>
<keyword evidence="5" id="KW-0812">Transmembrane</keyword>
<sequence>MRYLKYLLSAFTLMLSVSAYSQTDSLLNLQQCVDIAIKNNLDVKRSELDMQTSRVYYNQARENLLPTLNGSVNHSISSGRDPFSNGSSSGSTTAADYSLNSDLVLFNGLSLQNSIRQTSLAYQAGKMDFQQAKDNITLNVITAYLQVQNNVDLLTQATAQVDVSKKQTERLNIMNKEGGVKPSEYYDVKGQLATDQVTYINAKNALALSKLNLLQLMNVPYKSNIQLQRLNAEQLPGKYVSTEDEVYNKALSDLALVKAATLRRQSAEKGVKAAKGSLFPTISIGGGVGTRYSSAARLTNFSDSSIVNTGTFVTSAGVRQPVSAVQYGSTKYAYFDQLRNSYNTQFNVGLRIPILNYFQNRNKIALAKIQLLDAQYTEQNTLVKLKQNVEQAYLNMTAAYERYSVVTDQVEAFAESFRIAEIRFNEGALNSVDYVVAKNNLDRANTSLITARYDYFIRTKILDYYQGRLSL</sequence>
<keyword evidence="7" id="KW-0998">Cell outer membrane</keyword>
<protein>
    <recommendedName>
        <fullName evidence="11">Outer membrane protein</fullName>
    </recommendedName>
</protein>
<organism evidence="9 10">
    <name type="scientific">Mucilaginibacter gynuensis</name>
    <dbReference type="NCBI Taxonomy" id="1302236"/>
    <lineage>
        <taxon>Bacteria</taxon>
        <taxon>Pseudomonadati</taxon>
        <taxon>Bacteroidota</taxon>
        <taxon>Sphingobacteriia</taxon>
        <taxon>Sphingobacteriales</taxon>
        <taxon>Sphingobacteriaceae</taxon>
        <taxon>Mucilaginibacter</taxon>
    </lineage>
</organism>
<dbReference type="RefSeq" id="WP_345209515.1">
    <property type="nucleotide sequence ID" value="NZ_BAABFT010000001.1"/>
</dbReference>
<evidence type="ECO:0000256" key="2">
    <source>
        <dbReference type="ARBA" id="ARBA00007613"/>
    </source>
</evidence>
<dbReference type="SUPFAM" id="SSF56954">
    <property type="entry name" value="Outer membrane efflux proteins (OEP)"/>
    <property type="match status" value="1"/>
</dbReference>
<evidence type="ECO:0000313" key="10">
    <source>
        <dbReference type="Proteomes" id="UP001500582"/>
    </source>
</evidence>
<comment type="similarity">
    <text evidence="2">Belongs to the outer membrane factor (OMF) (TC 1.B.17) family.</text>
</comment>
<dbReference type="Gene3D" id="1.20.1600.10">
    <property type="entry name" value="Outer membrane efflux proteins (OEP)"/>
    <property type="match status" value="1"/>
</dbReference>
<keyword evidence="8" id="KW-0732">Signal</keyword>
<keyword evidence="6" id="KW-0472">Membrane</keyword>
<gene>
    <name evidence="9" type="ORF">GCM10023149_06110</name>
</gene>
<dbReference type="PANTHER" id="PTHR30026:SF20">
    <property type="entry name" value="OUTER MEMBRANE PROTEIN TOLC"/>
    <property type="match status" value="1"/>
</dbReference>
<keyword evidence="10" id="KW-1185">Reference proteome</keyword>
<name>A0ABP8FUK9_9SPHI</name>
<evidence type="ECO:0008006" key="11">
    <source>
        <dbReference type="Google" id="ProtNLM"/>
    </source>
</evidence>
<feature type="chain" id="PRO_5046142603" description="Outer membrane protein" evidence="8">
    <location>
        <begin position="22"/>
        <end position="471"/>
    </location>
</feature>
<dbReference type="InterPro" id="IPR003423">
    <property type="entry name" value="OMP_efflux"/>
</dbReference>
<evidence type="ECO:0000256" key="6">
    <source>
        <dbReference type="ARBA" id="ARBA00023136"/>
    </source>
</evidence>
<dbReference type="Pfam" id="PF02321">
    <property type="entry name" value="OEP"/>
    <property type="match status" value="2"/>
</dbReference>
<dbReference type="PANTHER" id="PTHR30026">
    <property type="entry name" value="OUTER MEMBRANE PROTEIN TOLC"/>
    <property type="match status" value="1"/>
</dbReference>
<dbReference type="EMBL" id="BAABFT010000001">
    <property type="protein sequence ID" value="GAA4311196.1"/>
    <property type="molecule type" value="Genomic_DNA"/>
</dbReference>
<evidence type="ECO:0000256" key="7">
    <source>
        <dbReference type="ARBA" id="ARBA00023237"/>
    </source>
</evidence>
<dbReference type="InterPro" id="IPR051906">
    <property type="entry name" value="TolC-like"/>
</dbReference>
<keyword evidence="4" id="KW-1134">Transmembrane beta strand</keyword>
<evidence type="ECO:0000313" key="9">
    <source>
        <dbReference type="EMBL" id="GAA4311196.1"/>
    </source>
</evidence>
<evidence type="ECO:0000256" key="1">
    <source>
        <dbReference type="ARBA" id="ARBA00004442"/>
    </source>
</evidence>
<keyword evidence="3" id="KW-0813">Transport</keyword>
<reference evidence="10" key="1">
    <citation type="journal article" date="2019" name="Int. J. Syst. Evol. Microbiol.">
        <title>The Global Catalogue of Microorganisms (GCM) 10K type strain sequencing project: providing services to taxonomists for standard genome sequencing and annotation.</title>
        <authorList>
            <consortium name="The Broad Institute Genomics Platform"/>
            <consortium name="The Broad Institute Genome Sequencing Center for Infectious Disease"/>
            <person name="Wu L."/>
            <person name="Ma J."/>
        </authorList>
    </citation>
    <scope>NUCLEOTIDE SEQUENCE [LARGE SCALE GENOMIC DNA]</scope>
    <source>
        <strain evidence="10">JCM 17705</strain>
    </source>
</reference>
<comment type="subcellular location">
    <subcellularLocation>
        <location evidence="1">Cell outer membrane</location>
    </subcellularLocation>
</comment>
<evidence type="ECO:0000256" key="4">
    <source>
        <dbReference type="ARBA" id="ARBA00022452"/>
    </source>
</evidence>
<proteinExistence type="inferred from homology"/>